<evidence type="ECO:0000256" key="12">
    <source>
        <dbReference type="PROSITE-ProRule" id="PRU00309"/>
    </source>
</evidence>
<dbReference type="InterPro" id="IPR006612">
    <property type="entry name" value="THAP_Znf"/>
</dbReference>
<protein>
    <recommendedName>
        <fullName evidence="14">THAP-type domain-containing protein</fullName>
    </recommendedName>
</protein>
<keyword evidence="8 12" id="KW-0238">DNA-binding</keyword>
<evidence type="ECO:0000256" key="7">
    <source>
        <dbReference type="ARBA" id="ARBA00023054"/>
    </source>
</evidence>
<dbReference type="SUPFAM" id="SSF57716">
    <property type="entry name" value="Glucocorticoid receptor-like (DNA-binding domain)"/>
    <property type="match status" value="1"/>
</dbReference>
<keyword evidence="9" id="KW-0804">Transcription</keyword>
<reference evidence="15" key="1">
    <citation type="journal article" date="2015" name="PLoS ONE">
        <title>An Insight into the Sialome of the Lone Star Tick, Amblyomma americanum, with a Glimpse on Its Time Dependent Gene Expression.</title>
        <authorList>
            <person name="Karim S."/>
            <person name="Ribeiro J.M."/>
        </authorList>
    </citation>
    <scope>NUCLEOTIDE SEQUENCE</scope>
    <source>
        <tissue evidence="15">Salivary gland</tissue>
    </source>
</reference>
<feature type="region of interest" description="Disordered" evidence="13">
    <location>
        <begin position="127"/>
        <end position="157"/>
    </location>
</feature>
<evidence type="ECO:0000256" key="13">
    <source>
        <dbReference type="SAM" id="MobiDB-lite"/>
    </source>
</evidence>
<evidence type="ECO:0000256" key="11">
    <source>
        <dbReference type="ARBA" id="ARBA00023306"/>
    </source>
</evidence>
<evidence type="ECO:0000259" key="14">
    <source>
        <dbReference type="PROSITE" id="PS50950"/>
    </source>
</evidence>
<keyword evidence="6" id="KW-0805">Transcription regulation</keyword>
<dbReference type="Gene3D" id="6.20.210.20">
    <property type="entry name" value="THAP domain"/>
    <property type="match status" value="1"/>
</dbReference>
<evidence type="ECO:0000256" key="3">
    <source>
        <dbReference type="ARBA" id="ARBA00022723"/>
    </source>
</evidence>
<keyword evidence="3" id="KW-0479">Metal-binding</keyword>
<dbReference type="PANTHER" id="PTHR46600:SF1">
    <property type="entry name" value="THAP DOMAIN-CONTAINING PROTEIN 1"/>
    <property type="match status" value="1"/>
</dbReference>
<organism evidence="15">
    <name type="scientific">Amblyomma americanum</name>
    <name type="common">Lone star tick</name>
    <dbReference type="NCBI Taxonomy" id="6943"/>
    <lineage>
        <taxon>Eukaryota</taxon>
        <taxon>Metazoa</taxon>
        <taxon>Ecdysozoa</taxon>
        <taxon>Arthropoda</taxon>
        <taxon>Chelicerata</taxon>
        <taxon>Arachnida</taxon>
        <taxon>Acari</taxon>
        <taxon>Parasitiformes</taxon>
        <taxon>Ixodida</taxon>
        <taxon>Ixodoidea</taxon>
        <taxon>Ixodidae</taxon>
        <taxon>Amblyomminae</taxon>
        <taxon>Amblyomma</taxon>
    </lineage>
</organism>
<feature type="non-terminal residue" evidence="15">
    <location>
        <position position="1"/>
    </location>
</feature>
<evidence type="ECO:0000256" key="2">
    <source>
        <dbReference type="ARBA" id="ARBA00006177"/>
    </source>
</evidence>
<dbReference type="Pfam" id="PF05485">
    <property type="entry name" value="THAP"/>
    <property type="match status" value="1"/>
</dbReference>
<dbReference type="SMART" id="SM00692">
    <property type="entry name" value="DM3"/>
    <property type="match status" value="1"/>
</dbReference>
<keyword evidence="4 12" id="KW-0863">Zinc-finger</keyword>
<evidence type="ECO:0000256" key="6">
    <source>
        <dbReference type="ARBA" id="ARBA00023015"/>
    </source>
</evidence>
<dbReference type="GO" id="GO:0008270">
    <property type="term" value="F:zinc ion binding"/>
    <property type="evidence" value="ECO:0007669"/>
    <property type="project" value="UniProtKB-KW"/>
</dbReference>
<evidence type="ECO:0000256" key="8">
    <source>
        <dbReference type="ARBA" id="ARBA00023125"/>
    </source>
</evidence>
<feature type="compositionally biased region" description="Polar residues" evidence="13">
    <location>
        <begin position="127"/>
        <end position="154"/>
    </location>
</feature>
<evidence type="ECO:0000256" key="5">
    <source>
        <dbReference type="ARBA" id="ARBA00022833"/>
    </source>
</evidence>
<evidence type="ECO:0000256" key="1">
    <source>
        <dbReference type="ARBA" id="ARBA00004642"/>
    </source>
</evidence>
<evidence type="ECO:0000256" key="9">
    <source>
        <dbReference type="ARBA" id="ARBA00023163"/>
    </source>
</evidence>
<accession>A0A0C9RTY0</accession>
<dbReference type="AlphaFoldDB" id="A0A0C9RTY0"/>
<evidence type="ECO:0000256" key="4">
    <source>
        <dbReference type="ARBA" id="ARBA00022771"/>
    </source>
</evidence>
<keyword evidence="7" id="KW-0175">Coiled coil</keyword>
<dbReference type="PROSITE" id="PS50950">
    <property type="entry name" value="ZF_THAP"/>
    <property type="match status" value="1"/>
</dbReference>
<keyword evidence="11" id="KW-0131">Cell cycle</keyword>
<sequence length="229" mass="25118">TARPRSSGSHCVVIGCTNNYRKRKVLKAEHCDVHSQPRVQCGCNIFKLHRFPVDVEQRRAWIANVNRKDFTPSESSRVCSEHFIGGIRTETNAIPVLNLGYEWKVDSGVIKTVLVPSKTRKVFGADTQLQSSKQWPGSSTNDASSASYQENSRTIPHPGCTTAAAAFPGGRAVETQTDSPVKAQERHAVGHSVSVQASLRAKSTGVQVMFKQTCHKAMQTVIRGVFDGR</sequence>
<comment type="subcellular location">
    <subcellularLocation>
        <location evidence="1">Nucleus</location>
        <location evidence="1">Nucleoplasm</location>
    </subcellularLocation>
</comment>
<dbReference type="InterPro" id="IPR026516">
    <property type="entry name" value="THAP1/10"/>
</dbReference>
<dbReference type="EMBL" id="GBZX01001889">
    <property type="protein sequence ID" value="JAG90851.1"/>
    <property type="molecule type" value="mRNA"/>
</dbReference>
<dbReference type="InterPro" id="IPR038441">
    <property type="entry name" value="THAP_Znf_sf"/>
</dbReference>
<dbReference type="GO" id="GO:0043565">
    <property type="term" value="F:sequence-specific DNA binding"/>
    <property type="evidence" value="ECO:0007669"/>
    <property type="project" value="InterPro"/>
</dbReference>
<name>A0A0C9RTY0_AMBAM</name>
<comment type="similarity">
    <text evidence="2">Belongs to the THAP1 family.</text>
</comment>
<dbReference type="SMART" id="SM00980">
    <property type="entry name" value="THAP"/>
    <property type="match status" value="1"/>
</dbReference>
<keyword evidence="10" id="KW-0539">Nucleus</keyword>
<keyword evidence="5" id="KW-0862">Zinc</keyword>
<feature type="domain" description="THAP-type" evidence="14">
    <location>
        <begin position="3"/>
        <end position="98"/>
    </location>
</feature>
<dbReference type="GO" id="GO:0005654">
    <property type="term" value="C:nucleoplasm"/>
    <property type="evidence" value="ECO:0007669"/>
    <property type="project" value="UniProtKB-SubCell"/>
</dbReference>
<evidence type="ECO:0000313" key="15">
    <source>
        <dbReference type="EMBL" id="JAG90851.1"/>
    </source>
</evidence>
<proteinExistence type="evidence at transcript level"/>
<evidence type="ECO:0000256" key="10">
    <source>
        <dbReference type="ARBA" id="ARBA00023242"/>
    </source>
</evidence>
<dbReference type="PANTHER" id="PTHR46600">
    <property type="entry name" value="THAP DOMAIN-CONTAINING"/>
    <property type="match status" value="1"/>
</dbReference>